<dbReference type="GO" id="GO:0009117">
    <property type="term" value="P:nucleotide metabolic process"/>
    <property type="evidence" value="ECO:0007669"/>
    <property type="project" value="UniProtKB-KW"/>
</dbReference>
<dbReference type="PANTHER" id="PTHR34699">
    <property type="match status" value="1"/>
</dbReference>
<evidence type="ECO:0000256" key="4">
    <source>
        <dbReference type="ARBA" id="ARBA00022801"/>
    </source>
</evidence>
<dbReference type="HAMAP" id="MF_00648">
    <property type="entry name" value="Non_canon_purine_NTPase_YjjX"/>
    <property type="match status" value="1"/>
</dbReference>
<dbReference type="Proteomes" id="UP000034448">
    <property type="component" value="Unassembled WGS sequence"/>
</dbReference>
<comment type="cofactor">
    <cofactor evidence="11">
        <name>Mg(2+)</name>
        <dbReference type="ChEBI" id="CHEBI:18420"/>
    </cofactor>
    <cofactor evidence="11">
        <name>Mn(2+)</name>
        <dbReference type="ChEBI" id="CHEBI:29035"/>
    </cofactor>
    <text evidence="11">Binds 1 divalent metal cation per subunit; can use either Mg(2+) or Mn(2+).</text>
</comment>
<dbReference type="PANTHER" id="PTHR34699:SF2">
    <property type="entry name" value="NON-CANONICAL PURINE NTP PHOSPHATASE_PRRC1 DOMAIN-CONTAINING PROTEIN"/>
    <property type="match status" value="1"/>
</dbReference>
<dbReference type="GO" id="GO:0103023">
    <property type="term" value="F:ITPase activity"/>
    <property type="evidence" value="ECO:0007669"/>
    <property type="project" value="UniProtKB-EC"/>
</dbReference>
<comment type="cofactor">
    <cofactor evidence="1">
        <name>Mn(2+)</name>
        <dbReference type="ChEBI" id="CHEBI:29035"/>
    </cofactor>
</comment>
<dbReference type="SUPFAM" id="SSF52972">
    <property type="entry name" value="ITPase-like"/>
    <property type="match status" value="1"/>
</dbReference>
<evidence type="ECO:0000256" key="3">
    <source>
        <dbReference type="ARBA" id="ARBA00022741"/>
    </source>
</evidence>
<dbReference type="GO" id="GO:0046872">
    <property type="term" value="F:metal ion binding"/>
    <property type="evidence" value="ECO:0007669"/>
    <property type="project" value="UniProtKB-KW"/>
</dbReference>
<keyword evidence="2 11" id="KW-0479">Metal-binding</keyword>
<dbReference type="EC" id="3.6.1.73" evidence="11"/>
<dbReference type="PATRIC" id="fig|1618417.4.peg.1038"/>
<evidence type="ECO:0000256" key="9">
    <source>
        <dbReference type="ARBA" id="ARBA00048781"/>
    </source>
</evidence>
<keyword evidence="6 11" id="KW-0546">Nucleotide metabolism</keyword>
<dbReference type="AlphaFoldDB" id="A0A0G0HRR0"/>
<comment type="subunit">
    <text evidence="11">Homodimer.</text>
</comment>
<gene>
    <name evidence="13" type="ORF">US28_C0032G0006</name>
</gene>
<evidence type="ECO:0000313" key="14">
    <source>
        <dbReference type="Proteomes" id="UP000034448"/>
    </source>
</evidence>
<comment type="function">
    <text evidence="11">Phosphatase that hydrolyzes non-canonical purine nucleotides such as XTP and ITP to their respective diphosphate derivatives. Probably excludes non-canonical purines from DNA/RNA precursor pool, thus preventing their incorporation into DNA/RNA and avoiding chromosomal lesions.</text>
</comment>
<evidence type="ECO:0000259" key="12">
    <source>
        <dbReference type="Pfam" id="PF01931"/>
    </source>
</evidence>
<reference evidence="13 14" key="1">
    <citation type="journal article" date="2015" name="Nature">
        <title>rRNA introns, odd ribosomes, and small enigmatic genomes across a large radiation of phyla.</title>
        <authorList>
            <person name="Brown C.T."/>
            <person name="Hug L.A."/>
            <person name="Thomas B.C."/>
            <person name="Sharon I."/>
            <person name="Castelle C.J."/>
            <person name="Singh A."/>
            <person name="Wilkins M.J."/>
            <person name="Williams K.H."/>
            <person name="Banfield J.F."/>
        </authorList>
    </citation>
    <scope>NUCLEOTIDE SEQUENCE [LARGE SCALE GENOMIC DNA]</scope>
</reference>
<evidence type="ECO:0000256" key="10">
    <source>
        <dbReference type="ARBA" id="ARBA00060855"/>
    </source>
</evidence>
<dbReference type="EMBL" id="LBSJ01000032">
    <property type="protein sequence ID" value="KKQ14704.1"/>
    <property type="molecule type" value="Genomic_DNA"/>
</dbReference>
<dbReference type="NCBIfam" id="TIGR00258">
    <property type="entry name" value="inosine/xanthosine triphosphatase"/>
    <property type="match status" value="1"/>
</dbReference>
<keyword evidence="4 11" id="KW-0378">Hydrolase</keyword>
<evidence type="ECO:0000256" key="5">
    <source>
        <dbReference type="ARBA" id="ARBA00022842"/>
    </source>
</evidence>
<dbReference type="GO" id="GO:0006772">
    <property type="term" value="P:thiamine metabolic process"/>
    <property type="evidence" value="ECO:0007669"/>
    <property type="project" value="TreeGrafter"/>
</dbReference>
<dbReference type="InterPro" id="IPR002786">
    <property type="entry name" value="Non_canon_purine_NTPase"/>
</dbReference>
<comment type="catalytic activity">
    <reaction evidence="9 11">
        <text>XTP + H2O = XDP + phosphate + H(+)</text>
        <dbReference type="Rhea" id="RHEA:28406"/>
        <dbReference type="ChEBI" id="CHEBI:15377"/>
        <dbReference type="ChEBI" id="CHEBI:15378"/>
        <dbReference type="ChEBI" id="CHEBI:43474"/>
        <dbReference type="ChEBI" id="CHEBI:59884"/>
        <dbReference type="ChEBI" id="CHEBI:61314"/>
        <dbReference type="EC" id="3.6.1.73"/>
    </reaction>
</comment>
<keyword evidence="7 11" id="KW-0464">Manganese</keyword>
<comment type="caution">
    <text evidence="11">Lacks conserved residue(s) required for the propagation of feature annotation.</text>
</comment>
<evidence type="ECO:0000313" key="13">
    <source>
        <dbReference type="EMBL" id="KKQ14704.1"/>
    </source>
</evidence>
<dbReference type="Gene3D" id="3.90.950.10">
    <property type="match status" value="1"/>
</dbReference>
<feature type="domain" description="Non-canonical purine NTP phosphatase/PRRC1" evidence="12">
    <location>
        <begin position="10"/>
        <end position="172"/>
    </location>
</feature>
<keyword evidence="5 11" id="KW-0460">Magnesium</keyword>
<evidence type="ECO:0000256" key="7">
    <source>
        <dbReference type="ARBA" id="ARBA00023211"/>
    </source>
</evidence>
<dbReference type="FunFam" id="3.90.950.10:FF:000002">
    <property type="entry name" value="Inosine/xanthosine triphosphatase"/>
    <property type="match status" value="1"/>
</dbReference>
<accession>A0A0G0HRR0</accession>
<proteinExistence type="inferred from homology"/>
<dbReference type="InterPro" id="IPR029001">
    <property type="entry name" value="ITPase-like_fam"/>
</dbReference>
<evidence type="ECO:0000256" key="2">
    <source>
        <dbReference type="ARBA" id="ARBA00022723"/>
    </source>
</evidence>
<evidence type="ECO:0000256" key="1">
    <source>
        <dbReference type="ARBA" id="ARBA00001936"/>
    </source>
</evidence>
<evidence type="ECO:0000256" key="6">
    <source>
        <dbReference type="ARBA" id="ARBA00023080"/>
    </source>
</evidence>
<name>A0A0G0HRR0_9BACT</name>
<organism evidence="13 14">
    <name type="scientific">Candidatus Daviesbacteria bacterium GW2011_GWA1_36_8</name>
    <dbReference type="NCBI Taxonomy" id="1618417"/>
    <lineage>
        <taxon>Bacteria</taxon>
        <taxon>Candidatus Daviesiibacteriota</taxon>
    </lineage>
</organism>
<comment type="catalytic activity">
    <reaction evidence="8 11">
        <text>ITP + H2O = IDP + phosphate + H(+)</text>
        <dbReference type="Rhea" id="RHEA:28330"/>
        <dbReference type="ChEBI" id="CHEBI:15377"/>
        <dbReference type="ChEBI" id="CHEBI:15378"/>
        <dbReference type="ChEBI" id="CHEBI:43474"/>
        <dbReference type="ChEBI" id="CHEBI:58280"/>
        <dbReference type="ChEBI" id="CHEBI:61402"/>
        <dbReference type="EC" id="3.6.1.73"/>
    </reaction>
</comment>
<keyword evidence="3 11" id="KW-0547">Nucleotide-binding</keyword>
<dbReference type="GO" id="GO:0000166">
    <property type="term" value="F:nucleotide binding"/>
    <property type="evidence" value="ECO:0007669"/>
    <property type="project" value="UniProtKB-KW"/>
</dbReference>
<dbReference type="Pfam" id="PF01931">
    <property type="entry name" value="NTPase_I-T"/>
    <property type="match status" value="1"/>
</dbReference>
<evidence type="ECO:0000256" key="11">
    <source>
        <dbReference type="HAMAP-Rule" id="MF_00648"/>
    </source>
</evidence>
<comment type="caution">
    <text evidence="13">The sequence shown here is derived from an EMBL/GenBank/DDBJ whole genome shotgun (WGS) entry which is preliminary data.</text>
</comment>
<dbReference type="InterPro" id="IPR050299">
    <property type="entry name" value="YjjX_NTPase"/>
</dbReference>
<sequence length="178" mass="19754">MNAVMKVAVGSKNPVKIEAVKRAFEIIWPEKKWDVLGVEVSSGVSNQPMSDLESIKGATTRAKRAIKALKADFGVGLEGGLQKIKKDWFDCGWIVVINKKGEMGMGSSIRMHAPRRMMELVKKGMELGDANDLIFRKVNTKQSEGHFGLMTKNAITRTTAYRDGVIAALSYFLHTHLF</sequence>
<protein>
    <recommendedName>
        <fullName evidence="11">Probable inosine/xanthosine triphosphatase</fullName>
        <shortName evidence="11">ITPase/XTPase</shortName>
        <ecNumber evidence="11">3.6.1.73</ecNumber>
    </recommendedName>
    <alternativeName>
        <fullName evidence="11">Non-canonical purine NTP phosphatase</fullName>
    </alternativeName>
    <alternativeName>
        <fullName evidence="11">Non-standard purine NTP phosphatase</fullName>
    </alternativeName>
    <alternativeName>
        <fullName evidence="11">Nucleoside-triphosphate phosphatase</fullName>
        <shortName evidence="11">NTPase</shortName>
    </alternativeName>
</protein>
<comment type="similarity">
    <text evidence="10 11">Belongs to the YjjX NTPase family.</text>
</comment>
<dbReference type="InterPro" id="IPR026533">
    <property type="entry name" value="NTPase/PRRC1"/>
</dbReference>
<evidence type="ECO:0000256" key="8">
    <source>
        <dbReference type="ARBA" id="ARBA00048174"/>
    </source>
</evidence>